<reference evidence="1" key="1">
    <citation type="journal article" date="2020" name="Microb. Genom.">
        <title>Genetic diversity of clinical and environmental Mucorales isolates obtained from an investigation of mucormycosis cases among solid organ transplant recipients.</title>
        <authorList>
            <person name="Nguyen M.H."/>
            <person name="Kaul D."/>
            <person name="Muto C."/>
            <person name="Cheng S.J."/>
            <person name="Richter R.A."/>
            <person name="Bruno V.M."/>
            <person name="Liu G."/>
            <person name="Beyhan S."/>
            <person name="Sundermann A.J."/>
            <person name="Mounaud S."/>
            <person name="Pasculle A.W."/>
            <person name="Nierman W.C."/>
            <person name="Driscoll E."/>
            <person name="Cumbie R."/>
            <person name="Clancy C.J."/>
            <person name="Dupont C.L."/>
        </authorList>
    </citation>
    <scope>NUCLEOTIDE SEQUENCE</scope>
    <source>
        <strain evidence="1">GL11</strain>
    </source>
</reference>
<dbReference type="OrthoDB" id="10272318at2759"/>
<name>A0A9P6X2Z6_RHIOR</name>
<keyword evidence="2" id="KW-1185">Reference proteome</keyword>
<comment type="caution">
    <text evidence="1">The sequence shown here is derived from an EMBL/GenBank/DDBJ whole genome shotgun (WGS) entry which is preliminary data.</text>
</comment>
<organism evidence="1 2">
    <name type="scientific">Rhizopus oryzae</name>
    <name type="common">Mucormycosis agent</name>
    <name type="synonym">Rhizopus arrhizus var. delemar</name>
    <dbReference type="NCBI Taxonomy" id="64495"/>
    <lineage>
        <taxon>Eukaryota</taxon>
        <taxon>Fungi</taxon>
        <taxon>Fungi incertae sedis</taxon>
        <taxon>Mucoromycota</taxon>
        <taxon>Mucoromycotina</taxon>
        <taxon>Mucoromycetes</taxon>
        <taxon>Mucorales</taxon>
        <taxon>Mucorineae</taxon>
        <taxon>Rhizopodaceae</taxon>
        <taxon>Rhizopus</taxon>
    </lineage>
</organism>
<proteinExistence type="predicted"/>
<gene>
    <name evidence="1" type="ORF">G6F64_009748</name>
</gene>
<dbReference type="EMBL" id="JAANQT010001845">
    <property type="protein sequence ID" value="KAG1303810.1"/>
    <property type="molecule type" value="Genomic_DNA"/>
</dbReference>
<dbReference type="AlphaFoldDB" id="A0A9P6X2Z6"/>
<evidence type="ECO:0000313" key="1">
    <source>
        <dbReference type="EMBL" id="KAG1303810.1"/>
    </source>
</evidence>
<sequence>MSTKCEKLSSRIGKMVAESLNAGEINEEDATIAQCTFFAATMSMYEGETDKFVKPDIETFEVFTRDIRMFSPQNAE</sequence>
<evidence type="ECO:0000313" key="2">
    <source>
        <dbReference type="Proteomes" id="UP000716291"/>
    </source>
</evidence>
<accession>A0A9P6X2Z6</accession>
<protein>
    <submittedName>
        <fullName evidence="1">Uncharacterized protein</fullName>
    </submittedName>
</protein>
<dbReference type="Proteomes" id="UP000716291">
    <property type="component" value="Unassembled WGS sequence"/>
</dbReference>